<dbReference type="RefSeq" id="WP_270453621.1">
    <property type="nucleotide sequence ID" value="NZ_JADPIE010000003.1"/>
</dbReference>
<dbReference type="EMBL" id="JADPIE010000003">
    <property type="protein sequence ID" value="MBF8436710.1"/>
    <property type="molecule type" value="Genomic_DNA"/>
</dbReference>
<dbReference type="Proteomes" id="UP000621436">
    <property type="component" value="Unassembled WGS sequence"/>
</dbReference>
<feature type="compositionally biased region" description="Acidic residues" evidence="1">
    <location>
        <begin position="75"/>
        <end position="85"/>
    </location>
</feature>
<name>A0A931ATX0_9FIRM</name>
<proteinExistence type="predicted"/>
<accession>A0A931ATX0</accession>
<sequence>MKLSKFISVIIIAVLILGFGPGVGALELDVEDAMSEFASEVRLLDEELQLLRNPFADQRPREPEPGPAPSPAPDAEAEEEVEEVSPPEFSINGMVRSGGRVVLIIEDGAVPELLRAGQSYDGYQFVDFADGEAVFRRDGQDFNLQVGGGA</sequence>
<evidence type="ECO:0008006" key="4">
    <source>
        <dbReference type="Google" id="ProtNLM"/>
    </source>
</evidence>
<evidence type="ECO:0000313" key="3">
    <source>
        <dbReference type="Proteomes" id="UP000621436"/>
    </source>
</evidence>
<keyword evidence="3" id="KW-1185">Reference proteome</keyword>
<feature type="region of interest" description="Disordered" evidence="1">
    <location>
        <begin position="54"/>
        <end position="90"/>
    </location>
</feature>
<dbReference type="AlphaFoldDB" id="A0A931ATX0"/>
<gene>
    <name evidence="2" type="ORF">I0Q91_06460</name>
</gene>
<evidence type="ECO:0000313" key="2">
    <source>
        <dbReference type="EMBL" id="MBF8436710.1"/>
    </source>
</evidence>
<organism evidence="2 3">
    <name type="scientific">Halonatronomonas betaini</name>
    <dbReference type="NCBI Taxonomy" id="2778430"/>
    <lineage>
        <taxon>Bacteria</taxon>
        <taxon>Bacillati</taxon>
        <taxon>Bacillota</taxon>
        <taxon>Clostridia</taxon>
        <taxon>Halanaerobiales</taxon>
        <taxon>Halarsenatibacteraceae</taxon>
        <taxon>Halonatronomonas</taxon>
    </lineage>
</organism>
<comment type="caution">
    <text evidence="2">The sequence shown here is derived from an EMBL/GenBank/DDBJ whole genome shotgun (WGS) entry which is preliminary data.</text>
</comment>
<reference evidence="2" key="1">
    <citation type="submission" date="2020-11" db="EMBL/GenBank/DDBJ databases">
        <title>Halonatronomonas betainensis gen. nov., sp. nov. a novel haloalkaliphilic representative of the family Halanaerobiacae capable of betaine degradation.</title>
        <authorList>
            <person name="Boltyanskaya Y."/>
            <person name="Kevbrin V."/>
            <person name="Detkova E."/>
            <person name="Grouzdev D.S."/>
            <person name="Koziaeva V."/>
            <person name="Zhilina T."/>
        </authorList>
    </citation>
    <scope>NUCLEOTIDE SEQUENCE</scope>
    <source>
        <strain evidence="2">Z-7014</strain>
    </source>
</reference>
<protein>
    <recommendedName>
        <fullName evidence="4">Type IV pilus biogenesis protein PilP</fullName>
    </recommendedName>
</protein>
<evidence type="ECO:0000256" key="1">
    <source>
        <dbReference type="SAM" id="MobiDB-lite"/>
    </source>
</evidence>